<reference evidence="3" key="2">
    <citation type="journal article" date="2021" name="PeerJ">
        <title>Extensive microbial diversity within the chicken gut microbiome revealed by metagenomics and culture.</title>
        <authorList>
            <person name="Gilroy R."/>
            <person name="Ravi A."/>
            <person name="Getino M."/>
            <person name="Pursley I."/>
            <person name="Horton D.L."/>
            <person name="Alikhan N.F."/>
            <person name="Baker D."/>
            <person name="Gharbi K."/>
            <person name="Hall N."/>
            <person name="Watson M."/>
            <person name="Adriaenssens E.M."/>
            <person name="Foster-Nyarko E."/>
            <person name="Jarju S."/>
            <person name="Secka A."/>
            <person name="Antonio M."/>
            <person name="Oren A."/>
            <person name="Chaudhuri R.R."/>
            <person name="La Ragione R."/>
            <person name="Hildebrand F."/>
            <person name="Pallen M.J."/>
        </authorList>
    </citation>
    <scope>NUCLEOTIDE SEQUENCE</scope>
    <source>
        <strain evidence="3">D5-748</strain>
    </source>
</reference>
<dbReference type="GO" id="GO:0004519">
    <property type="term" value="F:endonuclease activity"/>
    <property type="evidence" value="ECO:0007669"/>
    <property type="project" value="UniProtKB-KW"/>
</dbReference>
<dbReference type="InterPro" id="IPR036691">
    <property type="entry name" value="Endo/exonu/phosph_ase_sf"/>
</dbReference>
<dbReference type="GO" id="GO:0006506">
    <property type="term" value="P:GPI anchor biosynthetic process"/>
    <property type="evidence" value="ECO:0007669"/>
    <property type="project" value="TreeGrafter"/>
</dbReference>
<dbReference type="Gene3D" id="3.60.10.10">
    <property type="entry name" value="Endonuclease/exonuclease/phosphatase"/>
    <property type="match status" value="1"/>
</dbReference>
<evidence type="ECO:0000313" key="4">
    <source>
        <dbReference type="Proteomes" id="UP000823619"/>
    </source>
</evidence>
<name>A0A9D9HCW2_9BACT</name>
<dbReference type="SUPFAM" id="SSF56219">
    <property type="entry name" value="DNase I-like"/>
    <property type="match status" value="1"/>
</dbReference>
<dbReference type="GO" id="GO:0016020">
    <property type="term" value="C:membrane"/>
    <property type="evidence" value="ECO:0007669"/>
    <property type="project" value="GOC"/>
</dbReference>
<accession>A0A9D9HCW2</accession>
<dbReference type="InterPro" id="IPR005135">
    <property type="entry name" value="Endo/exonuclease/phosphatase"/>
</dbReference>
<keyword evidence="3" id="KW-0255">Endonuclease</keyword>
<evidence type="ECO:0000256" key="1">
    <source>
        <dbReference type="SAM" id="SignalP"/>
    </source>
</evidence>
<sequence length="296" mass="32391">MNRLFSLIIIAGCAVVHPALSFAYDGSERVTDKGDKVLRIASYNVGVFGKTDESSIDLIAGMMKELEPDMIAMQELDSCANRSGKDIFQLKEFAKEMGDWHYRFARAIPFEGGGYGTGMAISPEFNPISSFSVSLPQGQGAEARALAVIETKEFAVASVHLDHVSDQARLEQMKIVTGTLKERYGRSGKPVFLCGDFNSTPESETIAELKKDWTILSPLDATIPSTSPKECIDYIAILNNGAKYETVKAEVCRSFLSGNTATASDHLPVFVEIRLLPTTTPVQSGTMQMMKARQTR</sequence>
<dbReference type="InterPro" id="IPR051916">
    <property type="entry name" value="GPI-anchor_lipid_remodeler"/>
</dbReference>
<dbReference type="Proteomes" id="UP000823619">
    <property type="component" value="Unassembled WGS sequence"/>
</dbReference>
<reference evidence="3" key="1">
    <citation type="submission" date="2020-10" db="EMBL/GenBank/DDBJ databases">
        <authorList>
            <person name="Gilroy R."/>
        </authorList>
    </citation>
    <scope>NUCLEOTIDE SEQUENCE</scope>
    <source>
        <strain evidence="3">D5-748</strain>
    </source>
</reference>
<keyword evidence="3" id="KW-0378">Hydrolase</keyword>
<dbReference type="Pfam" id="PF03372">
    <property type="entry name" value="Exo_endo_phos"/>
    <property type="match status" value="1"/>
</dbReference>
<keyword evidence="3" id="KW-0540">Nuclease</keyword>
<proteinExistence type="predicted"/>
<feature type="signal peptide" evidence="1">
    <location>
        <begin position="1"/>
        <end position="23"/>
    </location>
</feature>
<dbReference type="PANTHER" id="PTHR14859">
    <property type="entry name" value="CALCOFLUOR WHITE HYPERSENSITIVE PROTEIN PRECURSOR"/>
    <property type="match status" value="1"/>
</dbReference>
<evidence type="ECO:0000259" key="2">
    <source>
        <dbReference type="Pfam" id="PF03372"/>
    </source>
</evidence>
<gene>
    <name evidence="3" type="ORF">IAC23_05385</name>
</gene>
<protein>
    <submittedName>
        <fullName evidence="3">Endonuclease/exonuclease/phosphatase family protein</fullName>
    </submittedName>
</protein>
<feature type="domain" description="Endonuclease/exonuclease/phosphatase" evidence="2">
    <location>
        <begin position="41"/>
        <end position="266"/>
    </location>
</feature>
<evidence type="ECO:0000313" key="3">
    <source>
        <dbReference type="EMBL" id="MBO8445112.1"/>
    </source>
</evidence>
<comment type="caution">
    <text evidence="3">The sequence shown here is derived from an EMBL/GenBank/DDBJ whole genome shotgun (WGS) entry which is preliminary data.</text>
</comment>
<keyword evidence="1" id="KW-0732">Signal</keyword>
<dbReference type="AlphaFoldDB" id="A0A9D9HCW2"/>
<dbReference type="PANTHER" id="PTHR14859:SF15">
    <property type="entry name" value="ENDONUCLEASE_EXONUCLEASE_PHOSPHATASE DOMAIN-CONTAINING PROTEIN"/>
    <property type="match status" value="1"/>
</dbReference>
<dbReference type="EMBL" id="JADIMO010000064">
    <property type="protein sequence ID" value="MBO8445112.1"/>
    <property type="molecule type" value="Genomic_DNA"/>
</dbReference>
<feature type="chain" id="PRO_5039524048" evidence="1">
    <location>
        <begin position="24"/>
        <end position="296"/>
    </location>
</feature>
<organism evidence="3 4">
    <name type="scientific">Candidatus Cryptobacteroides merdavium</name>
    <dbReference type="NCBI Taxonomy" id="2840769"/>
    <lineage>
        <taxon>Bacteria</taxon>
        <taxon>Pseudomonadati</taxon>
        <taxon>Bacteroidota</taxon>
        <taxon>Bacteroidia</taxon>
        <taxon>Bacteroidales</taxon>
        <taxon>Candidatus Cryptobacteroides</taxon>
    </lineage>
</organism>